<dbReference type="GO" id="GO:0005789">
    <property type="term" value="C:endoplasmic reticulum membrane"/>
    <property type="evidence" value="ECO:0007669"/>
    <property type="project" value="TreeGrafter"/>
</dbReference>
<keyword evidence="9" id="KW-0443">Lipid metabolism</keyword>
<feature type="signal peptide" evidence="14">
    <location>
        <begin position="1"/>
        <end position="25"/>
    </location>
</feature>
<evidence type="ECO:0000256" key="1">
    <source>
        <dbReference type="ARBA" id="ARBA00004141"/>
    </source>
</evidence>
<evidence type="ECO:0000256" key="2">
    <source>
        <dbReference type="ARBA" id="ARBA00005194"/>
    </source>
</evidence>
<evidence type="ECO:0000256" key="3">
    <source>
        <dbReference type="ARBA" id="ARBA00007811"/>
    </source>
</evidence>
<sequence length="222" mass="25000">MVYLIVYNLVQVVLWLAVATKWVETMQEGGTGDGYPAWLAPLVLSQVLSLAEIAHVKLQLVRGGVATTSLQCLARLIIVAAWCSPTLLHRPDMTSLSQRLAATIVVAAWTVTELVRYPYYLSLALPTPPLLAQYLRYLRFTLFIIAYPTGLVGELIILTATLYHTQASLPPVLRAVPLPPPLAHFSFSVLHAIFYLLYLYGFPTLYRHMWRQRAKNLRPKKE</sequence>
<evidence type="ECO:0000256" key="13">
    <source>
        <dbReference type="SAM" id="Phobius"/>
    </source>
</evidence>
<dbReference type="PANTHER" id="PTHR11035">
    <property type="entry name" value="VERY-LONG-CHAIN (3R)-3-HYDROXYACYL-COA DEHYDRATASE"/>
    <property type="match status" value="1"/>
</dbReference>
<organism evidence="15">
    <name type="scientific">Sexangularia sp. CB-2014</name>
    <dbReference type="NCBI Taxonomy" id="1486929"/>
    <lineage>
        <taxon>Eukaryota</taxon>
        <taxon>Amoebozoa</taxon>
        <taxon>Tubulinea</taxon>
        <taxon>Elardia</taxon>
        <taxon>Arcellinida</taxon>
        <taxon>Arcellinida incertae sedis</taxon>
        <taxon>Sexangularia</taxon>
    </lineage>
</organism>
<accession>A0A7S1YKN3</accession>
<evidence type="ECO:0000256" key="14">
    <source>
        <dbReference type="SAM" id="SignalP"/>
    </source>
</evidence>
<gene>
    <name evidence="15" type="ORF">SSP0437_LOCUS10939</name>
</gene>
<feature type="transmembrane region" description="Helical" evidence="13">
    <location>
        <begin position="183"/>
        <end position="206"/>
    </location>
</feature>
<keyword evidence="7" id="KW-0276">Fatty acid metabolism</keyword>
<comment type="subcellular location">
    <subcellularLocation>
        <location evidence="1">Membrane</location>
        <topology evidence="1">Multi-pass membrane protein</topology>
    </subcellularLocation>
</comment>
<dbReference type="GO" id="GO:0102158">
    <property type="term" value="F:very-long-chain (3R)-3-hydroxyacyl-CoA dehydratase activity"/>
    <property type="evidence" value="ECO:0007669"/>
    <property type="project" value="UniProtKB-EC"/>
</dbReference>
<dbReference type="EC" id="4.2.1.134" evidence="4"/>
<reference evidence="15" key="1">
    <citation type="submission" date="2021-01" db="EMBL/GenBank/DDBJ databases">
        <authorList>
            <person name="Corre E."/>
            <person name="Pelletier E."/>
            <person name="Niang G."/>
            <person name="Scheremetjew M."/>
            <person name="Finn R."/>
            <person name="Kale V."/>
            <person name="Holt S."/>
            <person name="Cochrane G."/>
            <person name="Meng A."/>
            <person name="Brown T."/>
            <person name="Cohen L."/>
        </authorList>
    </citation>
    <scope>NUCLEOTIDE SEQUENCE</scope>
    <source>
        <strain evidence="15">ATCC 50979</strain>
    </source>
</reference>
<evidence type="ECO:0000256" key="10">
    <source>
        <dbReference type="ARBA" id="ARBA00023136"/>
    </source>
</evidence>
<proteinExistence type="inferred from homology"/>
<evidence type="ECO:0000256" key="11">
    <source>
        <dbReference type="ARBA" id="ARBA00023160"/>
    </source>
</evidence>
<keyword evidence="5" id="KW-0444">Lipid biosynthesis</keyword>
<evidence type="ECO:0000256" key="9">
    <source>
        <dbReference type="ARBA" id="ARBA00023098"/>
    </source>
</evidence>
<keyword evidence="8 13" id="KW-1133">Transmembrane helix</keyword>
<protein>
    <recommendedName>
        <fullName evidence="4">very-long-chain (3R)-3-hydroxyacyl-CoA dehydratase</fullName>
        <ecNumber evidence="4">4.2.1.134</ecNumber>
    </recommendedName>
</protein>
<feature type="transmembrane region" description="Helical" evidence="13">
    <location>
        <begin position="35"/>
        <end position="53"/>
    </location>
</feature>
<feature type="transmembrane region" description="Helical" evidence="13">
    <location>
        <begin position="140"/>
        <end position="163"/>
    </location>
</feature>
<keyword evidence="6 13" id="KW-0812">Transmembrane</keyword>
<feature type="chain" id="PRO_5031096005" description="very-long-chain (3R)-3-hydroxyacyl-CoA dehydratase" evidence="14">
    <location>
        <begin position="26"/>
        <end position="222"/>
    </location>
</feature>
<comment type="similarity">
    <text evidence="3">Belongs to the very long-chain fatty acids dehydratase HACD family.</text>
</comment>
<evidence type="ECO:0000256" key="12">
    <source>
        <dbReference type="ARBA" id="ARBA00023239"/>
    </source>
</evidence>
<dbReference type="Pfam" id="PF04387">
    <property type="entry name" value="PTPLA"/>
    <property type="match status" value="1"/>
</dbReference>
<dbReference type="GO" id="GO:0030497">
    <property type="term" value="P:fatty acid elongation"/>
    <property type="evidence" value="ECO:0007669"/>
    <property type="project" value="TreeGrafter"/>
</dbReference>
<keyword evidence="12" id="KW-0456">Lyase</keyword>
<dbReference type="PANTHER" id="PTHR11035:SF35">
    <property type="entry name" value="VERY-LONG-CHAIN (3R)-3-HYDROXYACYL-COA DEHYDRATASE"/>
    <property type="match status" value="1"/>
</dbReference>
<dbReference type="AlphaFoldDB" id="A0A7S1YKN3"/>
<evidence type="ECO:0000256" key="7">
    <source>
        <dbReference type="ARBA" id="ARBA00022832"/>
    </source>
</evidence>
<keyword evidence="11" id="KW-0275">Fatty acid biosynthesis</keyword>
<evidence type="ECO:0000313" key="15">
    <source>
        <dbReference type="EMBL" id="CAD9306598.1"/>
    </source>
</evidence>
<evidence type="ECO:0000256" key="4">
    <source>
        <dbReference type="ARBA" id="ARBA00013122"/>
    </source>
</evidence>
<evidence type="ECO:0000256" key="6">
    <source>
        <dbReference type="ARBA" id="ARBA00022692"/>
    </source>
</evidence>
<comment type="pathway">
    <text evidence="2">Lipid metabolism; fatty acid biosynthesis.</text>
</comment>
<keyword evidence="10 13" id="KW-0472">Membrane</keyword>
<dbReference type="EMBL" id="HBGL01014020">
    <property type="protein sequence ID" value="CAD9306598.1"/>
    <property type="molecule type" value="Transcribed_RNA"/>
</dbReference>
<evidence type="ECO:0000256" key="8">
    <source>
        <dbReference type="ARBA" id="ARBA00022989"/>
    </source>
</evidence>
<dbReference type="GO" id="GO:0030148">
    <property type="term" value="P:sphingolipid biosynthetic process"/>
    <property type="evidence" value="ECO:0007669"/>
    <property type="project" value="TreeGrafter"/>
</dbReference>
<dbReference type="GO" id="GO:0042761">
    <property type="term" value="P:very long-chain fatty acid biosynthetic process"/>
    <property type="evidence" value="ECO:0007669"/>
    <property type="project" value="TreeGrafter"/>
</dbReference>
<evidence type="ECO:0000256" key="5">
    <source>
        <dbReference type="ARBA" id="ARBA00022516"/>
    </source>
</evidence>
<keyword evidence="14" id="KW-0732">Signal</keyword>
<dbReference type="InterPro" id="IPR007482">
    <property type="entry name" value="Tyr_Pase-like_PTPLA"/>
</dbReference>
<name>A0A7S1YKN3_9EUKA</name>
<dbReference type="UniPathway" id="UPA00094"/>